<organism evidence="2 3">
    <name type="scientific">Candidatus Iainarchaeum sp</name>
    <dbReference type="NCBI Taxonomy" id="3101447"/>
    <lineage>
        <taxon>Archaea</taxon>
        <taxon>Candidatus Iainarchaeota</taxon>
        <taxon>Candidatus Iainarchaeia</taxon>
        <taxon>Candidatus Iainarchaeales</taxon>
        <taxon>Candidatus Iainarchaeaceae</taxon>
        <taxon>Candidatus Iainarchaeum</taxon>
    </lineage>
</organism>
<dbReference type="AlphaFoldDB" id="A0A7J4JH98"/>
<keyword evidence="1" id="KW-0472">Membrane</keyword>
<name>A0A7J4JH98_9ARCH</name>
<proteinExistence type="predicted"/>
<dbReference type="Proteomes" id="UP000564964">
    <property type="component" value="Unassembled WGS sequence"/>
</dbReference>
<dbReference type="EMBL" id="DUGH01000169">
    <property type="protein sequence ID" value="HIH17133.1"/>
    <property type="molecule type" value="Genomic_DNA"/>
</dbReference>
<accession>A0A7J4JH98</accession>
<reference evidence="3" key="1">
    <citation type="journal article" date="2020" name="bioRxiv">
        <title>A rank-normalized archaeal taxonomy based on genome phylogeny resolves widespread incomplete and uneven classifications.</title>
        <authorList>
            <person name="Rinke C."/>
            <person name="Chuvochina M."/>
            <person name="Mussig A.J."/>
            <person name="Chaumeil P.-A."/>
            <person name="Waite D.W."/>
            <person name="Whitman W.B."/>
            <person name="Parks D.H."/>
            <person name="Hugenholtz P."/>
        </authorList>
    </citation>
    <scope>NUCLEOTIDE SEQUENCE [LARGE SCALE GENOMIC DNA]</scope>
</reference>
<sequence length="133" mass="14338">MQVDAEQRKWLEKIGIPLAIALVLVAIAFFVLSDRLEGLRQDLRTEAGKNAEALAALEKAQKGELATLRQGVEAKAEELEAADTALAAQLELTTQQTNQTFESVASTMEALEAKRSSELTALKDQVSGLSLEA</sequence>
<gene>
    <name evidence="2" type="ORF">HA252_07050</name>
</gene>
<protein>
    <submittedName>
        <fullName evidence="2">Uncharacterized protein</fullName>
    </submittedName>
</protein>
<evidence type="ECO:0000313" key="2">
    <source>
        <dbReference type="EMBL" id="HIH17133.1"/>
    </source>
</evidence>
<evidence type="ECO:0000256" key="1">
    <source>
        <dbReference type="SAM" id="Phobius"/>
    </source>
</evidence>
<feature type="non-terminal residue" evidence="2">
    <location>
        <position position="133"/>
    </location>
</feature>
<keyword evidence="1" id="KW-0812">Transmembrane</keyword>
<feature type="transmembrane region" description="Helical" evidence="1">
    <location>
        <begin position="14"/>
        <end position="32"/>
    </location>
</feature>
<evidence type="ECO:0000313" key="3">
    <source>
        <dbReference type="Proteomes" id="UP000564964"/>
    </source>
</evidence>
<comment type="caution">
    <text evidence="2">The sequence shown here is derived from an EMBL/GenBank/DDBJ whole genome shotgun (WGS) entry which is preliminary data.</text>
</comment>
<keyword evidence="1" id="KW-1133">Transmembrane helix</keyword>